<keyword evidence="9" id="KW-0418">Kinase</keyword>
<dbReference type="InterPro" id="IPR003594">
    <property type="entry name" value="HATPase_dom"/>
</dbReference>
<dbReference type="Pfam" id="PF00512">
    <property type="entry name" value="HisKA"/>
    <property type="match status" value="1"/>
</dbReference>
<gene>
    <name evidence="17" type="ORF">SAMN04488021_1533</name>
</gene>
<comment type="catalytic activity">
    <reaction evidence="1">
        <text>ATP + protein L-histidine = ADP + protein N-phospho-L-histidine.</text>
        <dbReference type="EC" id="2.7.13.3"/>
    </reaction>
</comment>
<sequence>MAEAPRRWRHSVRYRLLAIALLPVLVILPVFLGITMYQWSNKFDRLLTAKVNSDLTVAQQYLQNILQTAGERIEMLARSEEFAHSADLPGLLDVYRVRLGLDYLYLASPAGDMVAASPRGAHPLHVPGSAPARGARNLIEVLDQAELRAISPGLAARAEIVMVDATGQKPQQTETRGMVVQSVVAANRPDTGAPAIMVGGILLNRNLSIIDRINELIYRPDTLPPGAHATVSLFLGDMRISTNVTVAGGVRALGTRASAIVRDRVIGQGQVWLARAQVLQDRYISAYAPVEDSARQRVGMIYVGILERPFVEAKRRTVLLVVAAFLLVALVTVPVFLRWAGSIFRPLEKIAETFARLGRGDLSARTGVTRGADEITGLAMLLDTLLAQLQDRDRQLRAWNDALNQRVEERTVALRQAVHELQVATHQLVQSEKLAALGEISAGIAHEINNPLAVIQGNLDVLREILGPATRPAETELRLIDEQIHRISQIVTRLLDFARTDEPGDVDPATDPVQAVAECEPLVRHMLARGAVTLHHDLRSTQVVRIGRVALQQVLVNLIVNAVHAMPEGGEIRIASRDESFDGAPGVSLALSDTGTGIPPEILGQIFEPFVTSRGRKGGTGLGLSICRRLIERQGGSITVESDATGSRFRIWLPAA</sequence>
<evidence type="ECO:0000256" key="13">
    <source>
        <dbReference type="ARBA" id="ARBA00023136"/>
    </source>
</evidence>
<evidence type="ECO:0000256" key="7">
    <source>
        <dbReference type="ARBA" id="ARBA00022692"/>
    </source>
</evidence>
<dbReference type="Gene3D" id="1.10.287.130">
    <property type="match status" value="1"/>
</dbReference>
<feature type="domain" description="Histidine kinase" evidence="15">
    <location>
        <begin position="443"/>
        <end position="656"/>
    </location>
</feature>
<dbReference type="PANTHER" id="PTHR43065">
    <property type="entry name" value="SENSOR HISTIDINE KINASE"/>
    <property type="match status" value="1"/>
</dbReference>
<dbReference type="PANTHER" id="PTHR43065:SF10">
    <property type="entry name" value="PEROXIDE STRESS-ACTIVATED HISTIDINE KINASE MAK3"/>
    <property type="match status" value="1"/>
</dbReference>
<feature type="transmembrane region" description="Helical" evidence="14">
    <location>
        <begin position="318"/>
        <end position="340"/>
    </location>
</feature>
<dbReference type="RefSeq" id="WP_074970834.1">
    <property type="nucleotide sequence ID" value="NZ_CBCRYP010000001.1"/>
</dbReference>
<keyword evidence="4" id="KW-1003">Cell membrane</keyword>
<dbReference type="InterPro" id="IPR033463">
    <property type="entry name" value="sCache_3"/>
</dbReference>
<evidence type="ECO:0000313" key="18">
    <source>
        <dbReference type="Proteomes" id="UP000183635"/>
    </source>
</evidence>
<dbReference type="STRING" id="34004.SAMN04488021_1533"/>
<evidence type="ECO:0000256" key="10">
    <source>
        <dbReference type="ARBA" id="ARBA00022840"/>
    </source>
</evidence>
<dbReference type="SUPFAM" id="SSF158472">
    <property type="entry name" value="HAMP domain-like"/>
    <property type="match status" value="1"/>
</dbReference>
<dbReference type="SUPFAM" id="SSF103190">
    <property type="entry name" value="Sensory domain-like"/>
    <property type="match status" value="1"/>
</dbReference>
<dbReference type="GO" id="GO:0005886">
    <property type="term" value="C:plasma membrane"/>
    <property type="evidence" value="ECO:0007669"/>
    <property type="project" value="UniProtKB-SubCell"/>
</dbReference>
<dbReference type="GO" id="GO:0005524">
    <property type="term" value="F:ATP binding"/>
    <property type="evidence" value="ECO:0007669"/>
    <property type="project" value="UniProtKB-KW"/>
</dbReference>
<dbReference type="AlphaFoldDB" id="A0A1I3ERM6"/>
<dbReference type="Pfam" id="PF00672">
    <property type="entry name" value="HAMP"/>
    <property type="match status" value="1"/>
</dbReference>
<evidence type="ECO:0000313" key="17">
    <source>
        <dbReference type="EMBL" id="SFI01635.1"/>
    </source>
</evidence>
<dbReference type="SUPFAM" id="SSF55874">
    <property type="entry name" value="ATPase domain of HSP90 chaperone/DNA topoisomerase II/histidine kinase"/>
    <property type="match status" value="1"/>
</dbReference>
<evidence type="ECO:0000256" key="8">
    <source>
        <dbReference type="ARBA" id="ARBA00022741"/>
    </source>
</evidence>
<reference evidence="17 18" key="1">
    <citation type="submission" date="2016-10" db="EMBL/GenBank/DDBJ databases">
        <authorList>
            <person name="de Groot N.N."/>
        </authorList>
    </citation>
    <scope>NUCLEOTIDE SEQUENCE [LARGE SCALE GENOMIC DNA]</scope>
    <source>
        <strain evidence="17 18">DSM 8537</strain>
    </source>
</reference>
<protein>
    <recommendedName>
        <fullName evidence="3">histidine kinase</fullName>
        <ecNumber evidence="3">2.7.13.3</ecNumber>
    </recommendedName>
</protein>
<evidence type="ECO:0000259" key="16">
    <source>
        <dbReference type="PROSITE" id="PS50885"/>
    </source>
</evidence>
<keyword evidence="7 14" id="KW-0812">Transmembrane</keyword>
<evidence type="ECO:0000256" key="11">
    <source>
        <dbReference type="ARBA" id="ARBA00022989"/>
    </source>
</evidence>
<dbReference type="PROSITE" id="PS50109">
    <property type="entry name" value="HIS_KIN"/>
    <property type="match status" value="1"/>
</dbReference>
<keyword evidence="12" id="KW-0902">Two-component regulatory system</keyword>
<dbReference type="InterPro" id="IPR036097">
    <property type="entry name" value="HisK_dim/P_sf"/>
</dbReference>
<dbReference type="PROSITE" id="PS50885">
    <property type="entry name" value="HAMP"/>
    <property type="match status" value="1"/>
</dbReference>
<dbReference type="OrthoDB" id="7568856at2"/>
<keyword evidence="8" id="KW-0547">Nucleotide-binding</keyword>
<keyword evidence="11 14" id="KW-1133">Transmembrane helix</keyword>
<dbReference type="Pfam" id="PF02518">
    <property type="entry name" value="HATPase_c"/>
    <property type="match status" value="1"/>
</dbReference>
<proteinExistence type="predicted"/>
<dbReference type="InterPro" id="IPR029151">
    <property type="entry name" value="Sensor-like_sf"/>
</dbReference>
<evidence type="ECO:0000256" key="14">
    <source>
        <dbReference type="SAM" id="Phobius"/>
    </source>
</evidence>
<feature type="domain" description="HAMP" evidence="16">
    <location>
        <begin position="341"/>
        <end position="394"/>
    </location>
</feature>
<dbReference type="EC" id="2.7.13.3" evidence="3"/>
<dbReference type="EMBL" id="FOPU01000053">
    <property type="protein sequence ID" value="SFI01635.1"/>
    <property type="molecule type" value="Genomic_DNA"/>
</dbReference>
<keyword evidence="13 14" id="KW-0472">Membrane</keyword>
<organism evidence="17 18">
    <name type="scientific">Paracoccus aminovorans</name>
    <dbReference type="NCBI Taxonomy" id="34004"/>
    <lineage>
        <taxon>Bacteria</taxon>
        <taxon>Pseudomonadati</taxon>
        <taxon>Pseudomonadota</taxon>
        <taxon>Alphaproteobacteria</taxon>
        <taxon>Rhodobacterales</taxon>
        <taxon>Paracoccaceae</taxon>
        <taxon>Paracoccus</taxon>
    </lineage>
</organism>
<feature type="transmembrane region" description="Helical" evidence="14">
    <location>
        <begin position="16"/>
        <end position="37"/>
    </location>
</feature>
<evidence type="ECO:0000256" key="3">
    <source>
        <dbReference type="ARBA" id="ARBA00012438"/>
    </source>
</evidence>
<dbReference type="InterPro" id="IPR004358">
    <property type="entry name" value="Sig_transdc_His_kin-like_C"/>
</dbReference>
<dbReference type="Gene3D" id="6.10.340.10">
    <property type="match status" value="1"/>
</dbReference>
<evidence type="ECO:0000256" key="1">
    <source>
        <dbReference type="ARBA" id="ARBA00000085"/>
    </source>
</evidence>
<dbReference type="PRINTS" id="PR00344">
    <property type="entry name" value="BCTRLSENSOR"/>
</dbReference>
<dbReference type="CDD" id="cd06225">
    <property type="entry name" value="HAMP"/>
    <property type="match status" value="1"/>
</dbReference>
<dbReference type="SMART" id="SM00388">
    <property type="entry name" value="HisKA"/>
    <property type="match status" value="1"/>
</dbReference>
<dbReference type="InterPro" id="IPR003661">
    <property type="entry name" value="HisK_dim/P_dom"/>
</dbReference>
<evidence type="ECO:0000256" key="6">
    <source>
        <dbReference type="ARBA" id="ARBA00022679"/>
    </source>
</evidence>
<dbReference type="SUPFAM" id="SSF47384">
    <property type="entry name" value="Homodimeric domain of signal transducing histidine kinase"/>
    <property type="match status" value="1"/>
</dbReference>
<dbReference type="CDD" id="cd00082">
    <property type="entry name" value="HisKA"/>
    <property type="match status" value="1"/>
</dbReference>
<evidence type="ECO:0000256" key="12">
    <source>
        <dbReference type="ARBA" id="ARBA00023012"/>
    </source>
</evidence>
<name>A0A1I3ERM6_9RHOB</name>
<dbReference type="SMART" id="SM00304">
    <property type="entry name" value="HAMP"/>
    <property type="match status" value="1"/>
</dbReference>
<dbReference type="Gene3D" id="3.30.565.10">
    <property type="entry name" value="Histidine kinase-like ATPase, C-terminal domain"/>
    <property type="match status" value="1"/>
</dbReference>
<dbReference type="SMART" id="SM00387">
    <property type="entry name" value="HATPase_c"/>
    <property type="match status" value="1"/>
</dbReference>
<evidence type="ECO:0000256" key="9">
    <source>
        <dbReference type="ARBA" id="ARBA00022777"/>
    </source>
</evidence>
<comment type="subcellular location">
    <subcellularLocation>
        <location evidence="2">Cell membrane</location>
        <topology evidence="2">Multi-pass membrane protein</topology>
    </subcellularLocation>
</comment>
<keyword evidence="18" id="KW-1185">Reference proteome</keyword>
<evidence type="ECO:0000256" key="5">
    <source>
        <dbReference type="ARBA" id="ARBA00022553"/>
    </source>
</evidence>
<keyword evidence="10" id="KW-0067">ATP-binding</keyword>
<dbReference type="InterPro" id="IPR036890">
    <property type="entry name" value="HATPase_C_sf"/>
</dbReference>
<dbReference type="GO" id="GO:0000155">
    <property type="term" value="F:phosphorelay sensor kinase activity"/>
    <property type="evidence" value="ECO:0007669"/>
    <property type="project" value="InterPro"/>
</dbReference>
<dbReference type="Proteomes" id="UP000183635">
    <property type="component" value="Unassembled WGS sequence"/>
</dbReference>
<evidence type="ECO:0000256" key="2">
    <source>
        <dbReference type="ARBA" id="ARBA00004651"/>
    </source>
</evidence>
<evidence type="ECO:0000259" key="15">
    <source>
        <dbReference type="PROSITE" id="PS50109"/>
    </source>
</evidence>
<keyword evidence="6" id="KW-0808">Transferase</keyword>
<keyword evidence="5" id="KW-0597">Phosphoprotein</keyword>
<dbReference type="Pfam" id="PF17202">
    <property type="entry name" value="sCache_3_3"/>
    <property type="match status" value="1"/>
</dbReference>
<dbReference type="InterPro" id="IPR003660">
    <property type="entry name" value="HAMP_dom"/>
</dbReference>
<evidence type="ECO:0000256" key="4">
    <source>
        <dbReference type="ARBA" id="ARBA00022475"/>
    </source>
</evidence>
<dbReference type="InterPro" id="IPR005467">
    <property type="entry name" value="His_kinase_dom"/>
</dbReference>
<accession>A0A1I3ERM6</accession>